<evidence type="ECO:0008006" key="4">
    <source>
        <dbReference type="Google" id="ProtNLM"/>
    </source>
</evidence>
<accession>A0AB39RQR7</accession>
<organism evidence="3">
    <name type="scientific">Streptomyces sp. R41</name>
    <dbReference type="NCBI Taxonomy" id="3238632"/>
    <lineage>
        <taxon>Bacteria</taxon>
        <taxon>Bacillati</taxon>
        <taxon>Actinomycetota</taxon>
        <taxon>Actinomycetes</taxon>
        <taxon>Kitasatosporales</taxon>
        <taxon>Streptomycetaceae</taxon>
        <taxon>Streptomyces</taxon>
    </lineage>
</organism>
<proteinExistence type="predicted"/>
<gene>
    <name evidence="3" type="ORF">AB5J53_34400</name>
</gene>
<dbReference type="RefSeq" id="WP_369249492.1">
    <property type="nucleotide sequence ID" value="NZ_CP163443.1"/>
</dbReference>
<evidence type="ECO:0000313" key="3">
    <source>
        <dbReference type="EMBL" id="XDQ56407.1"/>
    </source>
</evidence>
<evidence type="ECO:0000256" key="1">
    <source>
        <dbReference type="SAM" id="MobiDB-lite"/>
    </source>
</evidence>
<dbReference type="EMBL" id="CP163443">
    <property type="protein sequence ID" value="XDQ56407.1"/>
    <property type="molecule type" value="Genomic_DNA"/>
</dbReference>
<protein>
    <recommendedName>
        <fullName evidence="4">Secreted protein</fullName>
    </recommendedName>
</protein>
<dbReference type="AlphaFoldDB" id="A0AB39RQR7"/>
<reference evidence="3" key="1">
    <citation type="submission" date="2024-07" db="EMBL/GenBank/DDBJ databases">
        <authorList>
            <person name="Yu S.T."/>
        </authorList>
    </citation>
    <scope>NUCLEOTIDE SEQUENCE</scope>
    <source>
        <strain evidence="3">R41</strain>
    </source>
</reference>
<sequence length="203" mass="20671">MRALATRSQRLALGVAVLTAAALGTVSATAAQTSGTSTAKSHETVVSGVSVVQEKGKGKHTAPPKGTGFAVAYKPTANAPDDLNAANDDFAACMREQGRSTFPDFHATKDDEGHVLLNVKVTGGDFDPTSSGYKKALKACGSILEKVGITFPNPADLPPLPRPGEGPESGTTQHIRPGEPGTPGKSGAPELPSLTSSIGIENA</sequence>
<feature type="compositionally biased region" description="Polar residues" evidence="1">
    <location>
        <begin position="193"/>
        <end position="203"/>
    </location>
</feature>
<feature type="region of interest" description="Disordered" evidence="1">
    <location>
        <begin position="150"/>
        <end position="203"/>
    </location>
</feature>
<keyword evidence="2" id="KW-0732">Signal</keyword>
<evidence type="ECO:0000256" key="2">
    <source>
        <dbReference type="SAM" id="SignalP"/>
    </source>
</evidence>
<feature type="signal peptide" evidence="2">
    <location>
        <begin position="1"/>
        <end position="30"/>
    </location>
</feature>
<feature type="chain" id="PRO_5044213372" description="Secreted protein" evidence="2">
    <location>
        <begin position="31"/>
        <end position="203"/>
    </location>
</feature>
<name>A0AB39RQR7_9ACTN</name>
<feature type="compositionally biased region" description="Pro residues" evidence="1">
    <location>
        <begin position="155"/>
        <end position="164"/>
    </location>
</feature>